<keyword evidence="1" id="KW-0812">Transmembrane</keyword>
<protein>
    <submittedName>
        <fullName evidence="2">Uncharacterized protein</fullName>
    </submittedName>
</protein>
<dbReference type="Proteomes" id="UP000190389">
    <property type="component" value="Unassembled WGS sequence"/>
</dbReference>
<accession>A0A1T4KS37</accession>
<keyword evidence="1" id="KW-1133">Transmembrane helix</keyword>
<reference evidence="3" key="1">
    <citation type="submission" date="2017-02" db="EMBL/GenBank/DDBJ databases">
        <authorList>
            <person name="Varghese N."/>
            <person name="Submissions S."/>
        </authorList>
    </citation>
    <scope>NUCLEOTIDE SEQUENCE [LARGE SCALE GENOMIC DNA]</scope>
    <source>
        <strain evidence="3">ATCC 27862</strain>
    </source>
</reference>
<evidence type="ECO:0000313" key="3">
    <source>
        <dbReference type="Proteomes" id="UP000190389"/>
    </source>
</evidence>
<dbReference type="AlphaFoldDB" id="A0A1T4KS37"/>
<proteinExistence type="predicted"/>
<organism evidence="2 3">
    <name type="scientific">Mycoplasmopsis verecunda</name>
    <dbReference type="NCBI Taxonomy" id="171291"/>
    <lineage>
        <taxon>Bacteria</taxon>
        <taxon>Bacillati</taxon>
        <taxon>Mycoplasmatota</taxon>
        <taxon>Mycoplasmoidales</taxon>
        <taxon>Metamycoplasmataceae</taxon>
        <taxon>Mycoplasmopsis</taxon>
    </lineage>
</organism>
<sequence length="144" mass="16778">MEQLLDKNTINNKIKQLRIQRETIEKKNNFIWLPLIAFSGVSILIMLLCFISMLIPTEHNKLAFDTEIYVWVSDKFNIPATFKVAKDLIVIPGNLAFWLLITLIVNGSYCGVIYFAYKQFKSNQNKIYELNKSRAELFQLLNTL</sequence>
<evidence type="ECO:0000313" key="2">
    <source>
        <dbReference type="EMBL" id="SJZ45158.1"/>
    </source>
</evidence>
<feature type="transmembrane region" description="Helical" evidence="1">
    <location>
        <begin position="30"/>
        <end position="55"/>
    </location>
</feature>
<dbReference type="RefSeq" id="WP_078746903.1">
    <property type="nucleotide sequence ID" value="NZ_CP137850.1"/>
</dbReference>
<feature type="transmembrane region" description="Helical" evidence="1">
    <location>
        <begin position="95"/>
        <end position="117"/>
    </location>
</feature>
<name>A0A1T4KS37_9BACT</name>
<dbReference type="EMBL" id="FUXF01000004">
    <property type="protein sequence ID" value="SJZ45158.1"/>
    <property type="molecule type" value="Genomic_DNA"/>
</dbReference>
<keyword evidence="1" id="KW-0472">Membrane</keyword>
<keyword evidence="3" id="KW-1185">Reference proteome</keyword>
<gene>
    <name evidence="2" type="ORF">SAMN02745154_00150</name>
</gene>
<evidence type="ECO:0000256" key="1">
    <source>
        <dbReference type="SAM" id="Phobius"/>
    </source>
</evidence>